<keyword evidence="4" id="KW-1185">Reference proteome</keyword>
<sequence length="263" mass="29900">MDINQILLQAFAPMIASYGWLFVLLIVIGFLKTPFMKGVIGEALVNLAATLFLDKTIYRLFKNVTLPTEDGTTQVDHVIVSPYGIFVIETKNLKGWIFGNAQQKMWTQQIYKHKNQFQNPLHQNYKHTQTLQSALEIEPSKLFSLVVFVGDSEFKTPMPENVVYAGGYIRFIKSKQQRLLTENEVAEVCRKIQAGRLKPSIKTHIEHVKHVKTIVEQKQQQSENACPKCGKPMILRTAKTGDNQGNQFWGCSAYPRCRAVKAV</sequence>
<dbReference type="Pfam" id="PF08378">
    <property type="entry name" value="NERD"/>
    <property type="match status" value="1"/>
</dbReference>
<evidence type="ECO:0000256" key="1">
    <source>
        <dbReference type="SAM" id="Phobius"/>
    </source>
</evidence>
<dbReference type="Proteomes" id="UP000641152">
    <property type="component" value="Unassembled WGS sequence"/>
</dbReference>
<proteinExistence type="predicted"/>
<evidence type="ECO:0000259" key="2">
    <source>
        <dbReference type="PROSITE" id="PS50965"/>
    </source>
</evidence>
<feature type="domain" description="NERD" evidence="2">
    <location>
        <begin position="37"/>
        <end position="154"/>
    </location>
</feature>
<dbReference type="PROSITE" id="PS50965">
    <property type="entry name" value="NERD"/>
    <property type="match status" value="1"/>
</dbReference>
<name>A0ABR9D8S9_9GAMM</name>
<feature type="transmembrane region" description="Helical" evidence="1">
    <location>
        <begin position="6"/>
        <end position="31"/>
    </location>
</feature>
<dbReference type="EMBL" id="JACXST010000001">
    <property type="protein sequence ID" value="MBD9359517.1"/>
    <property type="molecule type" value="Genomic_DNA"/>
</dbReference>
<dbReference type="Pfam" id="PF01396">
    <property type="entry name" value="Zn_ribbon_Top1"/>
    <property type="match status" value="1"/>
</dbReference>
<dbReference type="Gene3D" id="3.30.65.10">
    <property type="entry name" value="Bacterial Topoisomerase I, domain 1"/>
    <property type="match status" value="1"/>
</dbReference>
<evidence type="ECO:0000313" key="4">
    <source>
        <dbReference type="Proteomes" id="UP000641152"/>
    </source>
</evidence>
<dbReference type="InterPro" id="IPR013498">
    <property type="entry name" value="Topo_IA_Znf"/>
</dbReference>
<dbReference type="InterPro" id="IPR011528">
    <property type="entry name" value="NERD"/>
</dbReference>
<comment type="caution">
    <text evidence="3">The sequence shown here is derived from an EMBL/GenBank/DDBJ whole genome shotgun (WGS) entry which is preliminary data.</text>
</comment>
<dbReference type="RefSeq" id="WP_192392391.1">
    <property type="nucleotide sequence ID" value="NZ_CAJHIU010000001.1"/>
</dbReference>
<protein>
    <submittedName>
        <fullName evidence="3">NERD domain-containing protein</fullName>
    </submittedName>
</protein>
<keyword evidence="1" id="KW-0472">Membrane</keyword>
<gene>
    <name evidence="3" type="ORF">EBB_02940</name>
</gene>
<reference evidence="3 4" key="1">
    <citation type="submission" date="2020-09" db="EMBL/GenBank/DDBJ databases">
        <title>Methylomonas albis sp. nov. and Methylomonas fluvii sp. nov.: Two cold-adapted methanotrophs from the River Elbe and an amended description of Methylovulum psychrotolerans strain Eb1.</title>
        <authorList>
            <person name="Bussmann I.K."/>
            <person name="Klings K.-W."/>
            <person name="Warnstedt J."/>
            <person name="Hoppert M."/>
            <person name="Saborowski A."/>
            <person name="Horn F."/>
            <person name="Liebner S."/>
        </authorList>
    </citation>
    <scope>NUCLEOTIDE SEQUENCE [LARGE SCALE GENOMIC DNA]</scope>
    <source>
        <strain evidence="3 4">EbB</strain>
    </source>
</reference>
<keyword evidence="1" id="KW-1133">Transmembrane helix</keyword>
<dbReference type="SUPFAM" id="SSF57783">
    <property type="entry name" value="Zinc beta-ribbon"/>
    <property type="match status" value="1"/>
</dbReference>
<accession>A0ABR9D8S9</accession>
<organism evidence="3 4">
    <name type="scientific">Methylomonas fluvii</name>
    <dbReference type="NCBI Taxonomy" id="1854564"/>
    <lineage>
        <taxon>Bacteria</taxon>
        <taxon>Pseudomonadati</taxon>
        <taxon>Pseudomonadota</taxon>
        <taxon>Gammaproteobacteria</taxon>
        <taxon>Methylococcales</taxon>
        <taxon>Methylococcaceae</taxon>
        <taxon>Methylomonas</taxon>
    </lineage>
</organism>
<evidence type="ECO:0000313" key="3">
    <source>
        <dbReference type="EMBL" id="MBD9359517.1"/>
    </source>
</evidence>
<keyword evidence="1" id="KW-0812">Transmembrane</keyword>